<evidence type="ECO:0000256" key="4">
    <source>
        <dbReference type="ARBA" id="ARBA00023136"/>
    </source>
</evidence>
<feature type="transmembrane region" description="Helical" evidence="5">
    <location>
        <begin position="32"/>
        <end position="56"/>
    </location>
</feature>
<dbReference type="InterPro" id="IPR001898">
    <property type="entry name" value="SLC13A/DASS"/>
</dbReference>
<dbReference type="Proteomes" id="UP000188613">
    <property type="component" value="Unassembled WGS sequence"/>
</dbReference>
<feature type="transmembrane region" description="Helical" evidence="5">
    <location>
        <begin position="364"/>
        <end position="380"/>
    </location>
</feature>
<feature type="transmembrane region" description="Helical" evidence="5">
    <location>
        <begin position="386"/>
        <end position="410"/>
    </location>
</feature>
<comment type="caution">
    <text evidence="6">The sequence shown here is derived from an EMBL/GenBank/DDBJ whole genome shotgun (WGS) entry which is preliminary data.</text>
</comment>
<feature type="transmembrane region" description="Helical" evidence="5">
    <location>
        <begin position="152"/>
        <end position="172"/>
    </location>
</feature>
<sequence>MAIHVIFAFLLLKIDSLDYSGKLTMFAFLSAMTLWILTKVPAGLVAMCMLLVVILLKAGEPDILYHSLSEEVVWLMIGSFIIGEAIKQSGLADRISQMIVQRTQRKSSILSMLTFVLFLSSFFIPSTSGRAALSMPVMKQLSKLFSKPENEVLAMIVPVMILMSTSATLIGAGSHLIGIGILKTTTGQSISFMQWLFWSVPFTLVVTFLSLYVMKWRLWPKRSNQRTELVEIEKTEKVPMRKKEKKTAFLILAVALGWVTESIHGYDLAFVTVFGALLFVLPEFGVMSWKQGIHSVSWNLILFVAAASALGEQLVESGVVQWIEEEMFSFLYFFTDTPEWFIVFIILFVAVTSHLYITSHTTRAVVLIPTFIVFGQTIGADSAGIVFLSLIGMNYCVTLPVSSKALLLFYEEGNMTYDAKKLLHISIYLMPLYVLVMFLFYFTYWKWTGLSI</sequence>
<evidence type="ECO:0000256" key="3">
    <source>
        <dbReference type="ARBA" id="ARBA00022989"/>
    </source>
</evidence>
<proteinExistence type="predicted"/>
<comment type="subcellular location">
    <subcellularLocation>
        <location evidence="1">Membrane</location>
        <topology evidence="1">Multi-pass membrane protein</topology>
    </subcellularLocation>
</comment>
<keyword evidence="7" id="KW-1185">Reference proteome</keyword>
<feature type="transmembrane region" description="Helical" evidence="5">
    <location>
        <begin position="192"/>
        <end position="214"/>
    </location>
</feature>
<dbReference type="Pfam" id="PF00939">
    <property type="entry name" value="Na_sulph_symp"/>
    <property type="match status" value="1"/>
</dbReference>
<dbReference type="InterPro" id="IPR051679">
    <property type="entry name" value="DASS-Related_Transporters"/>
</dbReference>
<protein>
    <submittedName>
        <fullName evidence="6">Citrate:succinate antiporter</fullName>
    </submittedName>
</protein>
<dbReference type="OrthoDB" id="9156049at2"/>
<feature type="transmembrane region" description="Helical" evidence="5">
    <location>
        <begin position="298"/>
        <end position="320"/>
    </location>
</feature>
<dbReference type="PANTHER" id="PTHR43652">
    <property type="entry name" value="BASIC AMINO ACID ANTIPORTER YFCC-RELATED"/>
    <property type="match status" value="1"/>
</dbReference>
<organism evidence="6 7">
    <name type="scientific">Domibacillus epiphyticus</name>
    <dbReference type="NCBI Taxonomy" id="1714355"/>
    <lineage>
        <taxon>Bacteria</taxon>
        <taxon>Bacillati</taxon>
        <taxon>Bacillota</taxon>
        <taxon>Bacilli</taxon>
        <taxon>Bacillales</taxon>
        <taxon>Bacillaceae</taxon>
        <taxon>Domibacillus</taxon>
    </lineage>
</organism>
<dbReference type="GO" id="GO:0022857">
    <property type="term" value="F:transmembrane transporter activity"/>
    <property type="evidence" value="ECO:0007669"/>
    <property type="project" value="InterPro"/>
</dbReference>
<dbReference type="STRING" id="1714355.BTO28_01775"/>
<evidence type="ECO:0000313" key="7">
    <source>
        <dbReference type="Proteomes" id="UP000188613"/>
    </source>
</evidence>
<gene>
    <name evidence="6" type="ORF">BTO28_01775</name>
</gene>
<keyword evidence="3 5" id="KW-1133">Transmembrane helix</keyword>
<feature type="transmembrane region" description="Helical" evidence="5">
    <location>
        <begin position="340"/>
        <end position="357"/>
    </location>
</feature>
<evidence type="ECO:0000256" key="2">
    <source>
        <dbReference type="ARBA" id="ARBA00022692"/>
    </source>
</evidence>
<name>A0A1V2ABU5_9BACI</name>
<dbReference type="GO" id="GO:0005886">
    <property type="term" value="C:plasma membrane"/>
    <property type="evidence" value="ECO:0007669"/>
    <property type="project" value="TreeGrafter"/>
</dbReference>
<feature type="transmembrane region" description="Helical" evidence="5">
    <location>
        <begin position="109"/>
        <end position="131"/>
    </location>
</feature>
<keyword evidence="4 5" id="KW-0472">Membrane</keyword>
<dbReference type="EMBL" id="MSFI01000002">
    <property type="protein sequence ID" value="OMP68466.1"/>
    <property type="molecule type" value="Genomic_DNA"/>
</dbReference>
<dbReference type="AlphaFoldDB" id="A0A1V2ABU5"/>
<accession>A0A1V2ABU5</accession>
<feature type="transmembrane region" description="Helical" evidence="5">
    <location>
        <begin position="422"/>
        <end position="444"/>
    </location>
</feature>
<feature type="transmembrane region" description="Helical" evidence="5">
    <location>
        <begin position="269"/>
        <end position="286"/>
    </location>
</feature>
<evidence type="ECO:0000313" key="6">
    <source>
        <dbReference type="EMBL" id="OMP68466.1"/>
    </source>
</evidence>
<keyword evidence="2 5" id="KW-0812">Transmembrane</keyword>
<evidence type="ECO:0000256" key="1">
    <source>
        <dbReference type="ARBA" id="ARBA00004141"/>
    </source>
</evidence>
<reference evidence="6 7" key="1">
    <citation type="submission" date="2016-12" db="EMBL/GenBank/DDBJ databases">
        <title>Domibacillus sp. SAB 38T whole genome sequencing.</title>
        <authorList>
            <person name="Verma A."/>
            <person name="Ojha A.K."/>
            <person name="Krishnamurthi S."/>
        </authorList>
    </citation>
    <scope>NUCLEOTIDE SEQUENCE [LARGE SCALE GENOMIC DNA]</scope>
    <source>
        <strain evidence="6 7">SAB 38</strain>
    </source>
</reference>
<dbReference type="PANTHER" id="PTHR43652:SF2">
    <property type="entry name" value="BASIC AMINO ACID ANTIPORTER YFCC-RELATED"/>
    <property type="match status" value="1"/>
</dbReference>
<evidence type="ECO:0000256" key="5">
    <source>
        <dbReference type="SAM" id="Phobius"/>
    </source>
</evidence>